<evidence type="ECO:0000313" key="3">
    <source>
        <dbReference type="EMBL" id="SYV90625.1"/>
    </source>
</evidence>
<accession>A0A318U5J6</accession>
<dbReference type="EMBL" id="LS991949">
    <property type="protein sequence ID" value="SYV90625.1"/>
    <property type="molecule type" value="Genomic_DNA"/>
</dbReference>
<dbReference type="EMBL" id="QKLP01000001">
    <property type="protein sequence ID" value="PYF43720.1"/>
    <property type="molecule type" value="Genomic_DNA"/>
</dbReference>
<proteinExistence type="predicted"/>
<feature type="transmembrane region" description="Helical" evidence="1">
    <location>
        <begin position="27"/>
        <end position="50"/>
    </location>
</feature>
<name>A0A318U5J6_9BACT</name>
<reference evidence="3" key="2">
    <citation type="submission" date="2018-06" db="EMBL/GenBank/DDBJ databases">
        <authorList>
            <consortium name="Pathogen Informatics"/>
            <person name="Doyle S."/>
        </authorList>
    </citation>
    <scope>NUCLEOTIDE SEQUENCE</scope>
    <source>
        <strain evidence="3">NCTC10135</strain>
    </source>
</reference>
<protein>
    <submittedName>
        <fullName evidence="2">Uncharacterized protein</fullName>
    </submittedName>
</protein>
<evidence type="ECO:0000256" key="1">
    <source>
        <dbReference type="SAM" id="Phobius"/>
    </source>
</evidence>
<organism evidence="2 4">
    <name type="scientific">Metamycoplasma alkalescens</name>
    <dbReference type="NCBI Taxonomy" id="45363"/>
    <lineage>
        <taxon>Bacteria</taxon>
        <taxon>Bacillati</taxon>
        <taxon>Mycoplasmatota</taxon>
        <taxon>Mycoplasmoidales</taxon>
        <taxon>Metamycoplasmataceae</taxon>
        <taxon>Metamycoplasma</taxon>
    </lineage>
</organism>
<sequence length="268" mass="32068">MEENEIRKDELETKEEIKKSQKKCRKVTTALMFTGLIGALTIIPIVSIFFSSKQPRKNQYIFDFNDAVIKKEIPIDENKKEILFKFDEEIESSKLFNFKDLIQIEKKEDDYQIDMSNNFSFYRTGDRFGDFFNTNQITKKKLNQTSNNEEIIEIDLVKKLADFNQEKNRNIDFKYFIQQLSSLKFSFSYSFKNQDEKFYFYNTNGKLAGYEIKNFFSRVTKYLKEETNDQKISNETYKIKVFATNKNGVIEKIRFDIEFKFQVEKNFS</sequence>
<dbReference type="Proteomes" id="UP000259864">
    <property type="component" value="Chromosome 1"/>
</dbReference>
<evidence type="ECO:0000313" key="4">
    <source>
        <dbReference type="Proteomes" id="UP000247715"/>
    </source>
</evidence>
<dbReference type="AlphaFoldDB" id="A0A318U5J6"/>
<reference evidence="5" key="3">
    <citation type="submission" date="2018-06" db="EMBL/GenBank/DDBJ databases">
        <authorList>
            <consortium name="Pathogen Informatics"/>
        </authorList>
    </citation>
    <scope>NUCLEOTIDE SEQUENCE [LARGE SCALE GENOMIC DNA]</scope>
    <source>
        <strain evidence="5">NCTC10135</strain>
    </source>
</reference>
<keyword evidence="1" id="KW-1133">Transmembrane helix</keyword>
<evidence type="ECO:0000313" key="5">
    <source>
        <dbReference type="Proteomes" id="UP000259864"/>
    </source>
</evidence>
<gene>
    <name evidence="2" type="ORF">BCF88_10138</name>
    <name evidence="3" type="ORF">NCTC10135_01149</name>
</gene>
<dbReference type="KEGG" id="mala:NCTC10135_01149"/>
<keyword evidence="1" id="KW-0472">Membrane</keyword>
<evidence type="ECO:0000313" key="2">
    <source>
        <dbReference type="EMBL" id="PYF43720.1"/>
    </source>
</evidence>
<dbReference type="Proteomes" id="UP000247715">
    <property type="component" value="Unassembled WGS sequence"/>
</dbReference>
<keyword evidence="1" id="KW-0812">Transmembrane</keyword>
<dbReference type="STRING" id="1188234.MALK_4690"/>
<reference evidence="2 4" key="1">
    <citation type="submission" date="2018-06" db="EMBL/GenBank/DDBJ databases">
        <title>Genomic Encyclopedia of Archaeal and Bacterial Type Strains, Phase II (KMG-II): from individual species to whole genera.</title>
        <authorList>
            <person name="Goeker M."/>
        </authorList>
    </citation>
    <scope>NUCLEOTIDE SEQUENCE [LARGE SCALE GENOMIC DNA]</scope>
    <source>
        <strain evidence="2 4">ATCC 29103</strain>
    </source>
</reference>
<dbReference type="RefSeq" id="WP_002881650.1">
    <property type="nucleotide sequence ID" value="NZ_LS991949.1"/>
</dbReference>